<dbReference type="OrthoDB" id="9813569at2"/>
<organism evidence="4 5">
    <name type="scientific">Capsulimonas corticalis</name>
    <dbReference type="NCBI Taxonomy" id="2219043"/>
    <lineage>
        <taxon>Bacteria</taxon>
        <taxon>Bacillati</taxon>
        <taxon>Armatimonadota</taxon>
        <taxon>Armatimonadia</taxon>
        <taxon>Capsulimonadales</taxon>
        <taxon>Capsulimonadaceae</taxon>
        <taxon>Capsulimonas</taxon>
    </lineage>
</organism>
<proteinExistence type="inferred from homology"/>
<evidence type="ECO:0000256" key="3">
    <source>
        <dbReference type="ARBA" id="ARBA00022777"/>
    </source>
</evidence>
<evidence type="ECO:0000256" key="1">
    <source>
        <dbReference type="ARBA" id="ARBA00010688"/>
    </source>
</evidence>
<dbReference type="InterPro" id="IPR029056">
    <property type="entry name" value="Ribokinase-like"/>
</dbReference>
<keyword evidence="2" id="KW-0808">Transferase</keyword>
<dbReference type="AlphaFoldDB" id="A0A402D2D0"/>
<sequence>MTSMPNHENDRSADVVVAGHICLDIIPQIRADDFQFVPGGLLETGPAVLATGGAVANTGLALHQLGVNVRLVGKIGDDVLGGALRDLVSGDTLDLAANMVVAHGEHTSYSVILSPENRDRMFLHCPGCNATFQAADVSDEVLASSRLFHFGYPPLLPRMYANGGEELSALMRRAKSLGVTTSLDLSMPDPNGPSSAVDWPAILAAVLPYVDVFLPSAEEIFWMLDRAAYERISSGGGEFPAHVGALDLRHISQVLLDMGCAVAGVKLGERGLYLRTASSARFGDAGRAFLNPMASWFDREFWSPCFDVHVVGATGAGDATIAGFLMALLRGDDPAQCLVAACAVGACSVEAVDAFSGVRSWPETSARLAQGWKRCATHSGDGWVWDKTRGVFEPQAG</sequence>
<dbReference type="InterPro" id="IPR050306">
    <property type="entry name" value="PfkB_Carbo_kinase"/>
</dbReference>
<keyword evidence="3 4" id="KW-0418">Kinase</keyword>
<reference evidence="4 5" key="1">
    <citation type="journal article" date="2019" name="Int. J. Syst. Evol. Microbiol.">
        <title>Capsulimonas corticalis gen. nov., sp. nov., an aerobic capsulated bacterium, of a novel bacterial order, Capsulimonadales ord. nov., of the class Armatimonadia of the phylum Armatimonadetes.</title>
        <authorList>
            <person name="Li J."/>
            <person name="Kudo C."/>
            <person name="Tonouchi A."/>
        </authorList>
    </citation>
    <scope>NUCLEOTIDE SEQUENCE [LARGE SCALE GENOMIC DNA]</scope>
    <source>
        <strain evidence="4 5">AX-7</strain>
    </source>
</reference>
<dbReference type="Proteomes" id="UP000287394">
    <property type="component" value="Chromosome"/>
</dbReference>
<name>A0A402D2D0_9BACT</name>
<dbReference type="PANTHER" id="PTHR43085:SF57">
    <property type="entry name" value="CARBOHYDRATE KINASE PFKB DOMAIN-CONTAINING PROTEIN"/>
    <property type="match status" value="1"/>
</dbReference>
<dbReference type="KEGG" id="ccot:CCAX7_22430"/>
<accession>A0A402D2D0</accession>
<protein>
    <submittedName>
        <fullName evidence="4">PfkB family kinase</fullName>
    </submittedName>
</protein>
<keyword evidence="5" id="KW-1185">Reference proteome</keyword>
<dbReference type="PANTHER" id="PTHR43085">
    <property type="entry name" value="HEXOKINASE FAMILY MEMBER"/>
    <property type="match status" value="1"/>
</dbReference>
<evidence type="ECO:0000256" key="2">
    <source>
        <dbReference type="ARBA" id="ARBA00022679"/>
    </source>
</evidence>
<dbReference type="Pfam" id="PF00294">
    <property type="entry name" value="PfkB"/>
    <property type="match status" value="1"/>
</dbReference>
<dbReference type="InterPro" id="IPR011611">
    <property type="entry name" value="PfkB_dom"/>
</dbReference>
<evidence type="ECO:0000313" key="5">
    <source>
        <dbReference type="Proteomes" id="UP000287394"/>
    </source>
</evidence>
<dbReference type="Gene3D" id="3.40.1190.20">
    <property type="match status" value="1"/>
</dbReference>
<gene>
    <name evidence="4" type="ORF">CCAX7_22430</name>
</gene>
<dbReference type="GO" id="GO:0016301">
    <property type="term" value="F:kinase activity"/>
    <property type="evidence" value="ECO:0007669"/>
    <property type="project" value="UniProtKB-KW"/>
</dbReference>
<evidence type="ECO:0000313" key="4">
    <source>
        <dbReference type="EMBL" id="BDI30192.1"/>
    </source>
</evidence>
<dbReference type="SUPFAM" id="SSF53613">
    <property type="entry name" value="Ribokinase-like"/>
    <property type="match status" value="1"/>
</dbReference>
<comment type="similarity">
    <text evidence="1">Belongs to the carbohydrate kinase PfkB family.</text>
</comment>
<dbReference type="EMBL" id="AP025739">
    <property type="protein sequence ID" value="BDI30192.1"/>
    <property type="molecule type" value="Genomic_DNA"/>
</dbReference>